<sequence>LGLWMEDAPAPAVPAPPAQTRLTRKRPPDDLSLLCELPPAEAEAVSLALEQWGRLRHRVKALEPTLRREGALVQEILDTGLRDENRRTLRKQAAKHFCLLQFVSLFRFICMFTLFGRNYVVLDHILSGAPCSCVISLPTMRLLWNVMLV</sequence>
<name>A0A813GWT8_POLGL</name>
<keyword evidence="3" id="KW-1185">Reference proteome</keyword>
<evidence type="ECO:0000313" key="3">
    <source>
        <dbReference type="Proteomes" id="UP000654075"/>
    </source>
</evidence>
<comment type="caution">
    <text evidence="2">The sequence shown here is derived from an EMBL/GenBank/DDBJ whole genome shotgun (WGS) entry which is preliminary data.</text>
</comment>
<protein>
    <submittedName>
        <fullName evidence="2">Uncharacterized protein</fullName>
    </submittedName>
</protein>
<dbReference type="AlphaFoldDB" id="A0A813GWT8"/>
<dbReference type="OrthoDB" id="426986at2759"/>
<organism evidence="2 3">
    <name type="scientific">Polarella glacialis</name>
    <name type="common">Dinoflagellate</name>
    <dbReference type="NCBI Taxonomy" id="89957"/>
    <lineage>
        <taxon>Eukaryota</taxon>
        <taxon>Sar</taxon>
        <taxon>Alveolata</taxon>
        <taxon>Dinophyceae</taxon>
        <taxon>Suessiales</taxon>
        <taxon>Suessiaceae</taxon>
        <taxon>Polarella</taxon>
    </lineage>
</organism>
<feature type="region of interest" description="Disordered" evidence="1">
    <location>
        <begin position="1"/>
        <end position="24"/>
    </location>
</feature>
<dbReference type="EMBL" id="CAJNNV010029631">
    <property type="protein sequence ID" value="CAE8629368.1"/>
    <property type="molecule type" value="Genomic_DNA"/>
</dbReference>
<gene>
    <name evidence="2" type="ORF">PGLA1383_LOCUS45872</name>
</gene>
<reference evidence="2" key="1">
    <citation type="submission" date="2021-02" db="EMBL/GenBank/DDBJ databases">
        <authorList>
            <person name="Dougan E. K."/>
            <person name="Rhodes N."/>
            <person name="Thang M."/>
            <person name="Chan C."/>
        </authorList>
    </citation>
    <scope>NUCLEOTIDE SEQUENCE</scope>
</reference>
<accession>A0A813GWT8</accession>
<evidence type="ECO:0000256" key="1">
    <source>
        <dbReference type="SAM" id="MobiDB-lite"/>
    </source>
</evidence>
<proteinExistence type="predicted"/>
<evidence type="ECO:0000313" key="2">
    <source>
        <dbReference type="EMBL" id="CAE8629368.1"/>
    </source>
</evidence>
<dbReference type="Proteomes" id="UP000654075">
    <property type="component" value="Unassembled WGS sequence"/>
</dbReference>
<feature type="non-terminal residue" evidence="2">
    <location>
        <position position="1"/>
    </location>
</feature>